<dbReference type="GO" id="GO:0009279">
    <property type="term" value="C:cell outer membrane"/>
    <property type="evidence" value="ECO:0007669"/>
    <property type="project" value="TreeGrafter"/>
</dbReference>
<dbReference type="GO" id="GO:0015920">
    <property type="term" value="P:lipopolysaccharide transport"/>
    <property type="evidence" value="ECO:0007669"/>
    <property type="project" value="TreeGrafter"/>
</dbReference>
<evidence type="ECO:0000313" key="3">
    <source>
        <dbReference type="EMBL" id="RVU35965.1"/>
    </source>
</evidence>
<dbReference type="PANTHER" id="PTHR36504">
    <property type="entry name" value="LIPOPOLYSACCHARIDE EXPORT SYSTEM PROTEIN LPTA"/>
    <property type="match status" value="1"/>
</dbReference>
<dbReference type="EMBL" id="SADE01000002">
    <property type="protein sequence ID" value="RVU35965.1"/>
    <property type="molecule type" value="Genomic_DNA"/>
</dbReference>
<keyword evidence="4" id="KW-1185">Reference proteome</keyword>
<feature type="domain" description="Organic solvent tolerance-like N-terminal" evidence="2">
    <location>
        <begin position="169"/>
        <end position="273"/>
    </location>
</feature>
<evidence type="ECO:0000313" key="4">
    <source>
        <dbReference type="Proteomes" id="UP000287447"/>
    </source>
</evidence>
<evidence type="ECO:0000256" key="1">
    <source>
        <dbReference type="ARBA" id="ARBA00022729"/>
    </source>
</evidence>
<dbReference type="AlphaFoldDB" id="A0A437QNB9"/>
<protein>
    <recommendedName>
        <fullName evidence="2">Organic solvent tolerance-like N-terminal domain-containing protein</fullName>
    </recommendedName>
</protein>
<accession>A0A437QNB9</accession>
<dbReference type="Gene3D" id="2.60.450.10">
    <property type="entry name" value="Lipopolysaccharide (LPS) transport protein A like domain"/>
    <property type="match status" value="2"/>
</dbReference>
<proteinExistence type="predicted"/>
<keyword evidence="1" id="KW-0732">Signal</keyword>
<dbReference type="InterPro" id="IPR005653">
    <property type="entry name" value="OstA-like_N"/>
</dbReference>
<reference evidence="4" key="1">
    <citation type="submission" date="2019-01" db="EMBL/GenBank/DDBJ databases">
        <title>Gri0909 isolated from a small marine red alga.</title>
        <authorList>
            <person name="Kim J."/>
            <person name="Jeong S.E."/>
            <person name="Jeon C.O."/>
        </authorList>
    </citation>
    <scope>NUCLEOTIDE SEQUENCE [LARGE SCALE GENOMIC DNA]</scope>
    <source>
        <strain evidence="4">Gri0909</strain>
    </source>
</reference>
<sequence length="292" mass="30960">MSTQIGARQEMRKMAPTARFSIAVSAPVIFRSVAAALLSGFLALAPIQVAAQGLLNTDNQEGSPIEILAEDGIEWLRDQQQYIARGNATATRGGVAVRADTLTAHYRGGEGGQKQAIYRLDADGAVVVTSEGTKAVGDKAVYHLDDKVAVLVGNNLKLINERAVITAKDSLEYWDAKQLAVARGDATVVENENRLVADILTAHIKKAANGKQEVERIDALGGVLISTKSEIVRGDEGVYEVPKQIATVCGNVKITRGENQLNGDCAVVDLTTGRSRMTGGSGKVKGLILPTQ</sequence>
<dbReference type="GO" id="GO:0017089">
    <property type="term" value="F:glycolipid transfer activity"/>
    <property type="evidence" value="ECO:0007669"/>
    <property type="project" value="TreeGrafter"/>
</dbReference>
<feature type="domain" description="Organic solvent tolerance-like N-terminal" evidence="2">
    <location>
        <begin position="78"/>
        <end position="165"/>
    </location>
</feature>
<comment type="caution">
    <text evidence="3">The sequence shown here is derived from an EMBL/GenBank/DDBJ whole genome shotgun (WGS) entry which is preliminary data.</text>
</comment>
<gene>
    <name evidence="3" type="ORF">EOI86_11990</name>
</gene>
<organism evidence="3 4">
    <name type="scientific">Hwanghaeella grinnelliae</name>
    <dbReference type="NCBI Taxonomy" id="2500179"/>
    <lineage>
        <taxon>Bacteria</taxon>
        <taxon>Pseudomonadati</taxon>
        <taxon>Pseudomonadota</taxon>
        <taxon>Alphaproteobacteria</taxon>
        <taxon>Rhodospirillales</taxon>
        <taxon>Rhodospirillaceae</taxon>
        <taxon>Hwanghaeella</taxon>
    </lineage>
</organism>
<dbReference type="Proteomes" id="UP000287447">
    <property type="component" value="Unassembled WGS sequence"/>
</dbReference>
<dbReference type="Pfam" id="PF03968">
    <property type="entry name" value="LptD_N"/>
    <property type="match status" value="2"/>
</dbReference>
<dbReference type="PANTHER" id="PTHR36504:SF1">
    <property type="entry name" value="LIPOPOLYSACCHARIDE EXPORT SYSTEM PROTEIN LPTA"/>
    <property type="match status" value="1"/>
</dbReference>
<dbReference type="InterPro" id="IPR052037">
    <property type="entry name" value="LPS_export_LptA"/>
</dbReference>
<name>A0A437QNB9_9PROT</name>
<evidence type="ECO:0000259" key="2">
    <source>
        <dbReference type="Pfam" id="PF03968"/>
    </source>
</evidence>
<dbReference type="GO" id="GO:0030288">
    <property type="term" value="C:outer membrane-bounded periplasmic space"/>
    <property type="evidence" value="ECO:0007669"/>
    <property type="project" value="TreeGrafter"/>
</dbReference>